<feature type="domain" description="Sdz-33 F-box" evidence="1">
    <location>
        <begin position="183"/>
        <end position="227"/>
    </location>
</feature>
<dbReference type="eggNOG" id="ENOG502TJTA">
    <property type="taxonomic scope" value="Eukaryota"/>
</dbReference>
<dbReference type="InterPro" id="IPR012885">
    <property type="entry name" value="F-box_Sdz-33"/>
</dbReference>
<sequence length="312" mass="36415">MSLTMCSKRTRRMVKTFRIPRDSLTVNVLFASSAAVRLLDLRTKKFVNFYIRSLPILHHQFAKIGNLNIPMSIDTEEYSMNLYFDDQIEGLKTATDYFCSFFDQEICGININSSLNFSGPMIVIEWLLERQKRFTYIRSECEKTNDTVAKYILDKCNLCSAVIIDFKLPAEFRYNFKFESEWSIEIHSGSWVTLNNLLNINCKELILKGTQLTNNEINSFLKHWFTSDLKFQMVKIDMEVLNLNVLFSGLPFYQNRENIKRVFKALDNGSYFVSGGLDIIREDRRMRATITLTPTLQQQGTFWMFVSDNASQ</sequence>
<reference evidence="3" key="1">
    <citation type="submission" date="2016-11" db="UniProtKB">
        <authorList>
            <consortium name="WormBaseParasite"/>
        </authorList>
    </citation>
    <scope>IDENTIFICATION</scope>
</reference>
<name>A0A1I7V0U0_9PELO</name>
<protein>
    <submittedName>
        <fullName evidence="3">FBA_2 domain-containing protein</fullName>
    </submittedName>
</protein>
<organism evidence="2 3">
    <name type="scientific">Caenorhabditis tropicalis</name>
    <dbReference type="NCBI Taxonomy" id="1561998"/>
    <lineage>
        <taxon>Eukaryota</taxon>
        <taxon>Metazoa</taxon>
        <taxon>Ecdysozoa</taxon>
        <taxon>Nematoda</taxon>
        <taxon>Chromadorea</taxon>
        <taxon>Rhabditida</taxon>
        <taxon>Rhabditina</taxon>
        <taxon>Rhabditomorpha</taxon>
        <taxon>Rhabditoidea</taxon>
        <taxon>Rhabditidae</taxon>
        <taxon>Peloderinae</taxon>
        <taxon>Caenorhabditis</taxon>
    </lineage>
</organism>
<dbReference type="WBParaSite" id="Csp11.Scaffold630.g21273.t1">
    <property type="protein sequence ID" value="Csp11.Scaffold630.g21273.t1"/>
    <property type="gene ID" value="Csp11.Scaffold630.g21273"/>
</dbReference>
<dbReference type="PANTHER" id="PTHR21503:SF8">
    <property type="entry name" value="F-BOX ASSOCIATED DOMAIN-CONTAINING PROTEIN-RELATED"/>
    <property type="match status" value="1"/>
</dbReference>
<accession>A0A1I7V0U0</accession>
<keyword evidence="2" id="KW-1185">Reference proteome</keyword>
<proteinExistence type="predicted"/>
<dbReference type="PANTHER" id="PTHR21503">
    <property type="entry name" value="F-BOX-CONTAINING HYPOTHETICAL PROTEIN C.ELEGANS"/>
    <property type="match status" value="1"/>
</dbReference>
<dbReference type="AlphaFoldDB" id="A0A1I7V0U0"/>
<evidence type="ECO:0000313" key="3">
    <source>
        <dbReference type="WBParaSite" id="Csp11.Scaffold630.g21273.t1"/>
    </source>
</evidence>
<evidence type="ECO:0000259" key="1">
    <source>
        <dbReference type="Pfam" id="PF07735"/>
    </source>
</evidence>
<evidence type="ECO:0000313" key="2">
    <source>
        <dbReference type="Proteomes" id="UP000095282"/>
    </source>
</evidence>
<dbReference type="Proteomes" id="UP000095282">
    <property type="component" value="Unplaced"/>
</dbReference>
<dbReference type="Pfam" id="PF07735">
    <property type="entry name" value="FBA_2"/>
    <property type="match status" value="1"/>
</dbReference>